<reference evidence="2 3" key="1">
    <citation type="submission" date="2023-01" db="EMBL/GenBank/DDBJ databases">
        <title>Analysis of 21 Apiospora genomes using comparative genomics revels a genus with tremendous synthesis potential of carbohydrate active enzymes and secondary metabolites.</title>
        <authorList>
            <person name="Sorensen T."/>
        </authorList>
    </citation>
    <scope>NUCLEOTIDE SEQUENCE [LARGE SCALE GENOMIC DNA]</scope>
    <source>
        <strain evidence="2 3">CBS 20057</strain>
    </source>
</reference>
<protein>
    <recommendedName>
        <fullName evidence="4">HNH nuclease domain-containing protein</fullName>
    </recommendedName>
</protein>
<proteinExistence type="predicted"/>
<evidence type="ECO:0008006" key="4">
    <source>
        <dbReference type="Google" id="ProtNLM"/>
    </source>
</evidence>
<gene>
    <name evidence="2" type="ORF">PG991_013918</name>
</gene>
<accession>A0ABR1R882</accession>
<dbReference type="EMBL" id="JAQQWI010000018">
    <property type="protein sequence ID" value="KAK8001696.1"/>
    <property type="molecule type" value="Genomic_DNA"/>
</dbReference>
<dbReference type="Proteomes" id="UP001396898">
    <property type="component" value="Unassembled WGS sequence"/>
</dbReference>
<name>A0ABR1R882_9PEZI</name>
<evidence type="ECO:0000313" key="3">
    <source>
        <dbReference type="Proteomes" id="UP001396898"/>
    </source>
</evidence>
<evidence type="ECO:0000256" key="1">
    <source>
        <dbReference type="SAM" id="MobiDB-lite"/>
    </source>
</evidence>
<evidence type="ECO:0000313" key="2">
    <source>
        <dbReference type="EMBL" id="KAK8001696.1"/>
    </source>
</evidence>
<sequence length="385" mass="42918">MADPKDDQKLFEESFQVAVRGVLGHKITEGKEAIQQSRALIETQFETVNEVIGSFQTTASRLLELGGDTREKKKWARSFLADISTELLEQLVADWAWAWDSGYLRLAASNASVVPERPEAHKSPTWASALQSADGPALDSYAIRILKEHGHKKVRDIIDFRPAVQLKDNGYVFEWPPGSGLHCVVHCVRCGFTSDTNPLDVNHAFAVQTHWNLKHPEWKGADSFLLYTVIMTVFIFRVEGHTLDEIRQHNSSITLKFEAKKRKDKSRRQTLLTGPAPSPPCNNNNSPAKTLKRYRTGTLKEIMAVAPRAKTTIIQHKSNNGPPPPLFAASSLLPFRPKAQPAGTVQVQRVQDPGGEGHASSDDEPMMGRKRLRCVIEIDDSDEGE</sequence>
<feature type="region of interest" description="Disordered" evidence="1">
    <location>
        <begin position="258"/>
        <end position="290"/>
    </location>
</feature>
<feature type="region of interest" description="Disordered" evidence="1">
    <location>
        <begin position="341"/>
        <end position="371"/>
    </location>
</feature>
<comment type="caution">
    <text evidence="2">The sequence shown here is derived from an EMBL/GenBank/DDBJ whole genome shotgun (WGS) entry which is preliminary data.</text>
</comment>
<keyword evidence="3" id="KW-1185">Reference proteome</keyword>
<feature type="compositionally biased region" description="Basic residues" evidence="1">
    <location>
        <begin position="259"/>
        <end position="268"/>
    </location>
</feature>
<organism evidence="2 3">
    <name type="scientific">Apiospora marii</name>
    <dbReference type="NCBI Taxonomy" id="335849"/>
    <lineage>
        <taxon>Eukaryota</taxon>
        <taxon>Fungi</taxon>
        <taxon>Dikarya</taxon>
        <taxon>Ascomycota</taxon>
        <taxon>Pezizomycotina</taxon>
        <taxon>Sordariomycetes</taxon>
        <taxon>Xylariomycetidae</taxon>
        <taxon>Amphisphaeriales</taxon>
        <taxon>Apiosporaceae</taxon>
        <taxon>Apiospora</taxon>
    </lineage>
</organism>